<reference evidence="1" key="1">
    <citation type="submission" date="2024-07" db="EMBL/GenBank/DDBJ databases">
        <title>Metagenome and Metagenome-Assembled Genomes of Archaea from a hot spring from the geothermal field of Los Azufres, Mexico.</title>
        <authorList>
            <person name="Marin-Paredes R."/>
            <person name="Martinez-Romero E."/>
            <person name="Servin-Garciduenas L.E."/>
        </authorList>
    </citation>
    <scope>NUCLEOTIDE SEQUENCE</scope>
</reference>
<dbReference type="EMBL" id="JZWT02000005">
    <property type="protein sequence ID" value="MFB6490188.1"/>
    <property type="molecule type" value="Genomic_DNA"/>
</dbReference>
<proteinExistence type="predicted"/>
<comment type="caution">
    <text evidence="1">The sequence shown here is derived from an EMBL/GenBank/DDBJ whole genome shotgun (WGS) entry which is preliminary data.</text>
</comment>
<organism evidence="1 2">
    <name type="scientific">Thermoproteus sp. AZ2</name>
    <dbReference type="NCBI Taxonomy" id="1609232"/>
    <lineage>
        <taxon>Archaea</taxon>
        <taxon>Thermoproteota</taxon>
        <taxon>Thermoprotei</taxon>
        <taxon>Thermoproteales</taxon>
        <taxon>Thermoproteaceae</taxon>
        <taxon>Thermoproteus</taxon>
    </lineage>
</organism>
<protein>
    <submittedName>
        <fullName evidence="1">NAD-dependent epimerase/dehydratase family protein</fullName>
    </submittedName>
</protein>
<gene>
    <name evidence="1" type="ORF">TU35_002890</name>
</gene>
<name>A0ACC6UZR0_9CREN</name>
<accession>A0ACC6UZR0</accession>
<sequence>MLALVTGGAGFIGSHLVDKLAGLGYDVVVVDNLSTGRREAVNPRAKLYVRDLKDPAWGEDIGPVDVVFHLAANPEVRVSSVEPRVHFEENVAATFNVLEWARRRGVKLFVFASSSTVYGEAAVLPTPEDAPIAPISVYGAAKAAGEIMCGTYGRLYGVRCLALRYANIVGPRLRHGAIYDFLMKLAKSPDELEVLGDGTQTKSYLHVSEAVEATVRAFEKFAEDAAPFLALNVGNRDAANVKDIAMAAAKAMGLSPRLVFKPATPDGRGWPGDVKTMLLSIRKIGEYAGWSPALSSKESIERTAAELVEELGLRRAGQRR</sequence>
<evidence type="ECO:0000313" key="1">
    <source>
        <dbReference type="EMBL" id="MFB6490188.1"/>
    </source>
</evidence>
<dbReference type="Proteomes" id="UP000033636">
    <property type="component" value="Unassembled WGS sequence"/>
</dbReference>
<evidence type="ECO:0000313" key="2">
    <source>
        <dbReference type="Proteomes" id="UP000033636"/>
    </source>
</evidence>